<gene>
    <name evidence="2" type="ORF">CYMTET_53337</name>
</gene>
<dbReference type="GO" id="GO:0005829">
    <property type="term" value="C:cytosol"/>
    <property type="evidence" value="ECO:0007669"/>
    <property type="project" value="TreeGrafter"/>
</dbReference>
<dbReference type="PANTHER" id="PTHR10788:SF94">
    <property type="entry name" value="ALPHA,ALPHA-TREHALOSE-PHOSPHATE SYNTHASE [UDP-FORMING] 5"/>
    <property type="match status" value="1"/>
</dbReference>
<evidence type="ECO:0000313" key="2">
    <source>
        <dbReference type="EMBL" id="KAK3236528.1"/>
    </source>
</evidence>
<dbReference type="SUPFAM" id="SSF53756">
    <property type="entry name" value="UDP-Glycosyltransferase/glycogen phosphorylase"/>
    <property type="match status" value="1"/>
</dbReference>
<comment type="caution">
    <text evidence="2">The sequence shown here is derived from an EMBL/GenBank/DDBJ whole genome shotgun (WGS) entry which is preliminary data.</text>
</comment>
<feature type="region of interest" description="Disordered" evidence="1">
    <location>
        <begin position="14"/>
        <end position="36"/>
    </location>
</feature>
<dbReference type="GO" id="GO:0005992">
    <property type="term" value="P:trehalose biosynthetic process"/>
    <property type="evidence" value="ECO:0007669"/>
    <property type="project" value="InterPro"/>
</dbReference>
<dbReference type="Proteomes" id="UP001190700">
    <property type="component" value="Unassembled WGS sequence"/>
</dbReference>
<accession>A0AAE0EPU3</accession>
<reference evidence="2 3" key="1">
    <citation type="journal article" date="2015" name="Genome Biol. Evol.">
        <title>Comparative Genomics of a Bacterivorous Green Alga Reveals Evolutionary Causalities and Consequences of Phago-Mixotrophic Mode of Nutrition.</title>
        <authorList>
            <person name="Burns J.A."/>
            <person name="Paasch A."/>
            <person name="Narechania A."/>
            <person name="Kim E."/>
        </authorList>
    </citation>
    <scope>NUCLEOTIDE SEQUENCE [LARGE SCALE GENOMIC DNA]</scope>
    <source>
        <strain evidence="2 3">PLY_AMNH</strain>
    </source>
</reference>
<evidence type="ECO:0000256" key="1">
    <source>
        <dbReference type="SAM" id="MobiDB-lite"/>
    </source>
</evidence>
<dbReference type="Pfam" id="PF00982">
    <property type="entry name" value="Glyco_transf_20"/>
    <property type="match status" value="1"/>
</dbReference>
<evidence type="ECO:0008006" key="4">
    <source>
        <dbReference type="Google" id="ProtNLM"/>
    </source>
</evidence>
<sequence>MQRGSFQNLQDLLSPANQGLGLPSDSSDQESEGPDSTKRILLIQNQLPLKCWLKEDGDWDYEWDKDSLFYQSKAALVESNQQVMYVGQLGADIPSDQQDRVSAELMSRFTCAPVFLPTAVKDRFYKGMCKQIMWPLFHYILPLSPQSQARYDPNLWQCLINVRWGRQAYIAANKKFADRVVEVINPDKDFIWAHDYHLLLLPTLLRKRFHTVSFLCLALRAVIRARPLTCCEAL</sequence>
<dbReference type="AlphaFoldDB" id="A0AAE0EPU3"/>
<proteinExistence type="predicted"/>
<dbReference type="PANTHER" id="PTHR10788">
    <property type="entry name" value="TREHALOSE-6-PHOSPHATE SYNTHASE"/>
    <property type="match status" value="1"/>
</dbReference>
<protein>
    <recommendedName>
        <fullName evidence="4">Trehalose-6-phosphate synthase</fullName>
    </recommendedName>
</protein>
<organism evidence="2 3">
    <name type="scientific">Cymbomonas tetramitiformis</name>
    <dbReference type="NCBI Taxonomy" id="36881"/>
    <lineage>
        <taxon>Eukaryota</taxon>
        <taxon>Viridiplantae</taxon>
        <taxon>Chlorophyta</taxon>
        <taxon>Pyramimonadophyceae</taxon>
        <taxon>Pyramimonadales</taxon>
        <taxon>Pyramimonadaceae</taxon>
        <taxon>Cymbomonas</taxon>
    </lineage>
</organism>
<dbReference type="InterPro" id="IPR001830">
    <property type="entry name" value="Glyco_trans_20"/>
</dbReference>
<dbReference type="GO" id="GO:0004805">
    <property type="term" value="F:trehalose-phosphatase activity"/>
    <property type="evidence" value="ECO:0007669"/>
    <property type="project" value="TreeGrafter"/>
</dbReference>
<name>A0AAE0EPU3_9CHLO</name>
<dbReference type="Gene3D" id="3.40.50.2000">
    <property type="entry name" value="Glycogen Phosphorylase B"/>
    <property type="match status" value="1"/>
</dbReference>
<dbReference type="EMBL" id="LGRX02034999">
    <property type="protein sequence ID" value="KAK3236528.1"/>
    <property type="molecule type" value="Genomic_DNA"/>
</dbReference>
<keyword evidence="3" id="KW-1185">Reference proteome</keyword>
<evidence type="ECO:0000313" key="3">
    <source>
        <dbReference type="Proteomes" id="UP001190700"/>
    </source>
</evidence>